<proteinExistence type="predicted"/>
<dbReference type="RefSeq" id="WP_129189560.1">
    <property type="nucleotide sequence ID" value="NZ_CP035491.1"/>
</dbReference>
<name>A0A4P6FD19_9MICO</name>
<evidence type="ECO:0000313" key="1">
    <source>
        <dbReference type="EMBL" id="QAY72863.1"/>
    </source>
</evidence>
<dbReference type="PANTHER" id="PTHR43135:SF3">
    <property type="entry name" value="ALPHA-D-RIBOSE 1-METHYLPHOSPHONATE 5-TRIPHOSPHATE DIPHOSPHATASE"/>
    <property type="match status" value="1"/>
</dbReference>
<organism evidence="1 2">
    <name type="scientific">Agromyces protaetiae</name>
    <dbReference type="NCBI Taxonomy" id="2509455"/>
    <lineage>
        <taxon>Bacteria</taxon>
        <taxon>Bacillati</taxon>
        <taxon>Actinomycetota</taxon>
        <taxon>Actinomycetes</taxon>
        <taxon>Micrococcales</taxon>
        <taxon>Microbacteriaceae</taxon>
        <taxon>Agromyces</taxon>
    </lineage>
</organism>
<dbReference type="SUPFAM" id="SSF51556">
    <property type="entry name" value="Metallo-dependent hydrolases"/>
    <property type="match status" value="1"/>
</dbReference>
<dbReference type="PANTHER" id="PTHR43135">
    <property type="entry name" value="ALPHA-D-RIBOSE 1-METHYLPHOSPHONATE 5-TRIPHOSPHATE DIPHOSPHATASE"/>
    <property type="match status" value="1"/>
</dbReference>
<dbReference type="Proteomes" id="UP000291259">
    <property type="component" value="Chromosome"/>
</dbReference>
<reference evidence="1 2" key="1">
    <citation type="submission" date="2019-01" db="EMBL/GenBank/DDBJ databases">
        <title>Genome sequencing of strain FW100M-8.</title>
        <authorList>
            <person name="Heo J."/>
            <person name="Kim S.-J."/>
            <person name="Kim J.-S."/>
            <person name="Hong S.-B."/>
            <person name="Kwon S.-W."/>
        </authorList>
    </citation>
    <scope>NUCLEOTIDE SEQUENCE [LARGE SCALE GENOMIC DNA]</scope>
    <source>
        <strain evidence="1 2">FW100M-8</strain>
    </source>
</reference>
<dbReference type="Gene3D" id="3.20.20.140">
    <property type="entry name" value="Metal-dependent hydrolases"/>
    <property type="match status" value="1"/>
</dbReference>
<evidence type="ECO:0000313" key="2">
    <source>
        <dbReference type="Proteomes" id="UP000291259"/>
    </source>
</evidence>
<gene>
    <name evidence="1" type="ORF">ET445_05420</name>
</gene>
<dbReference type="AlphaFoldDB" id="A0A4P6FD19"/>
<dbReference type="InterPro" id="IPR051781">
    <property type="entry name" value="Metallo-dep_Hydrolase"/>
</dbReference>
<dbReference type="KEGG" id="agf:ET445_05420"/>
<sequence>MPPADAPRNGAPDLGPLARRVRRSLNGDHPGEIGTMLPPFIDHHVHLMLTGEGAFAGGGIAGVVDLGAPPELVARVADRGGMPRLRFAGAFLTADGGYPTGRPWAAEGSVCGLGAGHDASEAPDAGDADHQGLPDAIVAAVEEQVRFGASVVKVTLHADHGPVLSPAALAELVATAHAHGLPVVAHVEGAGMTALALDAGVYALAHVPFTEALTAHEIARAAAAGQAWISTLWVNGYGAGGEQFDIASDNLRRFRAAGGRVLYGTDLGNGERPTGLDPAELAALAGVGLEASDLIAALADPWPLAEASDWAFGGIATFVAGPPPATLDDVPGWLASARVLATEDLEVLEP</sequence>
<accession>A0A4P6FD19</accession>
<dbReference type="OrthoDB" id="3514520at2"/>
<dbReference type="InterPro" id="IPR032466">
    <property type="entry name" value="Metal_Hydrolase"/>
</dbReference>
<protein>
    <recommendedName>
        <fullName evidence="3">Amidohydrolase</fullName>
    </recommendedName>
</protein>
<keyword evidence="2" id="KW-1185">Reference proteome</keyword>
<dbReference type="EMBL" id="CP035491">
    <property type="protein sequence ID" value="QAY72863.1"/>
    <property type="molecule type" value="Genomic_DNA"/>
</dbReference>
<evidence type="ECO:0008006" key="3">
    <source>
        <dbReference type="Google" id="ProtNLM"/>
    </source>
</evidence>